<dbReference type="EMBL" id="KZ857410">
    <property type="protein sequence ID" value="RDX48733.1"/>
    <property type="molecule type" value="Genomic_DNA"/>
</dbReference>
<organism evidence="2 3">
    <name type="scientific">Lentinus brumalis</name>
    <dbReference type="NCBI Taxonomy" id="2498619"/>
    <lineage>
        <taxon>Eukaryota</taxon>
        <taxon>Fungi</taxon>
        <taxon>Dikarya</taxon>
        <taxon>Basidiomycota</taxon>
        <taxon>Agaricomycotina</taxon>
        <taxon>Agaricomycetes</taxon>
        <taxon>Polyporales</taxon>
        <taxon>Polyporaceae</taxon>
        <taxon>Lentinus</taxon>
    </lineage>
</organism>
<sequence>MDFGACHDALMCQDVLEEIGRCLLAEEDQHQNAGRTHARTRSPINLHPRTPTARTPAPPPPPASPPPPAPPLRRPLRLRLRVLLRVRPRRRNQHMRPRIRRQQLVRAQFPVRVHQSASPSSLPPHKEKKNATHEPTPSPPSPINTSTLPSTSAAPILPDSVAFTPPTIRTASVR</sequence>
<reference evidence="2 3" key="1">
    <citation type="journal article" date="2018" name="Biotechnol. Biofuels">
        <title>Integrative visual omics of the white-rot fungus Polyporus brumalis exposes the biotechnological potential of its oxidative enzymes for delignifying raw plant biomass.</title>
        <authorList>
            <person name="Miyauchi S."/>
            <person name="Rancon A."/>
            <person name="Drula E."/>
            <person name="Hage H."/>
            <person name="Chaduli D."/>
            <person name="Favel A."/>
            <person name="Grisel S."/>
            <person name="Henrissat B."/>
            <person name="Herpoel-Gimbert I."/>
            <person name="Ruiz-Duenas F.J."/>
            <person name="Chevret D."/>
            <person name="Hainaut M."/>
            <person name="Lin J."/>
            <person name="Wang M."/>
            <person name="Pangilinan J."/>
            <person name="Lipzen A."/>
            <person name="Lesage-Meessen L."/>
            <person name="Navarro D."/>
            <person name="Riley R."/>
            <person name="Grigoriev I.V."/>
            <person name="Zhou S."/>
            <person name="Raouche S."/>
            <person name="Rosso M.N."/>
        </authorList>
    </citation>
    <scope>NUCLEOTIDE SEQUENCE [LARGE SCALE GENOMIC DNA]</scope>
    <source>
        <strain evidence="2 3">BRFM 1820</strain>
    </source>
</reference>
<dbReference type="AlphaFoldDB" id="A0A371D869"/>
<keyword evidence="3" id="KW-1185">Reference proteome</keyword>
<gene>
    <name evidence="2" type="ORF">OH76DRAFT_1557000</name>
</gene>
<proteinExistence type="predicted"/>
<accession>A0A371D869</accession>
<protein>
    <submittedName>
        <fullName evidence="2">Uncharacterized protein</fullName>
    </submittedName>
</protein>
<feature type="compositionally biased region" description="Basic residues" evidence="1">
    <location>
        <begin position="74"/>
        <end position="103"/>
    </location>
</feature>
<evidence type="ECO:0000256" key="1">
    <source>
        <dbReference type="SAM" id="MobiDB-lite"/>
    </source>
</evidence>
<feature type="compositionally biased region" description="Low complexity" evidence="1">
    <location>
        <begin position="143"/>
        <end position="152"/>
    </location>
</feature>
<name>A0A371D869_9APHY</name>
<feature type="compositionally biased region" description="Pro residues" evidence="1">
    <location>
        <begin position="56"/>
        <end position="73"/>
    </location>
</feature>
<feature type="non-terminal residue" evidence="2">
    <location>
        <position position="174"/>
    </location>
</feature>
<dbReference type="Proteomes" id="UP000256964">
    <property type="component" value="Unassembled WGS sequence"/>
</dbReference>
<evidence type="ECO:0000313" key="3">
    <source>
        <dbReference type="Proteomes" id="UP000256964"/>
    </source>
</evidence>
<feature type="region of interest" description="Disordered" evidence="1">
    <location>
        <begin position="30"/>
        <end position="174"/>
    </location>
</feature>
<evidence type="ECO:0000313" key="2">
    <source>
        <dbReference type="EMBL" id="RDX48733.1"/>
    </source>
</evidence>